<feature type="transmembrane region" description="Helical" evidence="7">
    <location>
        <begin position="6"/>
        <end position="25"/>
    </location>
</feature>
<feature type="transmembrane region" description="Helical" evidence="7">
    <location>
        <begin position="206"/>
        <end position="225"/>
    </location>
</feature>
<evidence type="ECO:0000313" key="8">
    <source>
        <dbReference type="EMBL" id="PLS30808.1"/>
    </source>
</evidence>
<reference evidence="8 9" key="1">
    <citation type="submission" date="2017-07" db="EMBL/GenBank/DDBJ databases">
        <title>Bifidobacterium novel species.</title>
        <authorList>
            <person name="Lugli G.A."/>
            <person name="Milani C."/>
            <person name="Duranti S."/>
            <person name="Mangifesta M."/>
        </authorList>
    </citation>
    <scope>NUCLEOTIDE SEQUENCE [LARGE SCALE GENOMIC DNA]</scope>
    <source>
        <strain evidence="9">Uis1B</strain>
    </source>
</reference>
<comment type="caution">
    <text evidence="8">The sequence shown here is derived from an EMBL/GenBank/DDBJ whole genome shotgun (WGS) entry which is preliminary data.</text>
</comment>
<evidence type="ECO:0000313" key="9">
    <source>
        <dbReference type="Proteomes" id="UP000235050"/>
    </source>
</evidence>
<dbReference type="GO" id="GO:0055085">
    <property type="term" value="P:transmembrane transport"/>
    <property type="evidence" value="ECO:0007669"/>
    <property type="project" value="InterPro"/>
</dbReference>
<proteinExistence type="predicted"/>
<accession>A0A2N5J9C2</accession>
<evidence type="ECO:0000256" key="2">
    <source>
        <dbReference type="ARBA" id="ARBA00022448"/>
    </source>
</evidence>
<evidence type="ECO:0000256" key="3">
    <source>
        <dbReference type="ARBA" id="ARBA00022475"/>
    </source>
</evidence>
<comment type="subcellular location">
    <subcellularLocation>
        <location evidence="1">Membrane</location>
        <topology evidence="1">Multi-pass membrane protein</topology>
    </subcellularLocation>
</comment>
<dbReference type="GO" id="GO:0016020">
    <property type="term" value="C:membrane"/>
    <property type="evidence" value="ECO:0007669"/>
    <property type="project" value="UniProtKB-SubCell"/>
</dbReference>
<dbReference type="RefSeq" id="WP_101616906.1">
    <property type="nucleotide sequence ID" value="NZ_NMWU01000024.1"/>
</dbReference>
<feature type="transmembrane region" description="Helical" evidence="7">
    <location>
        <begin position="37"/>
        <end position="56"/>
    </location>
</feature>
<protein>
    <submittedName>
        <fullName evidence="8">Permease</fullName>
    </submittedName>
</protein>
<dbReference type="AlphaFoldDB" id="A0A2N5J9C2"/>
<keyword evidence="6 7" id="KW-0472">Membrane</keyword>
<dbReference type="PANTHER" id="PTHR36838:SF1">
    <property type="entry name" value="SLR1864 PROTEIN"/>
    <property type="match status" value="1"/>
</dbReference>
<dbReference type="PANTHER" id="PTHR36838">
    <property type="entry name" value="AUXIN EFFLUX CARRIER FAMILY PROTEIN"/>
    <property type="match status" value="1"/>
</dbReference>
<gene>
    <name evidence="8" type="ORF">Uis1B_1390</name>
</gene>
<feature type="transmembrane region" description="Helical" evidence="7">
    <location>
        <begin position="301"/>
        <end position="324"/>
    </location>
</feature>
<feature type="transmembrane region" description="Helical" evidence="7">
    <location>
        <begin position="262"/>
        <end position="289"/>
    </location>
</feature>
<evidence type="ECO:0000256" key="7">
    <source>
        <dbReference type="SAM" id="Phobius"/>
    </source>
</evidence>
<dbReference type="Pfam" id="PF03547">
    <property type="entry name" value="Mem_trans"/>
    <property type="match status" value="1"/>
</dbReference>
<feature type="transmembrane region" description="Helical" evidence="7">
    <location>
        <begin position="172"/>
        <end position="194"/>
    </location>
</feature>
<feature type="transmembrane region" description="Helical" evidence="7">
    <location>
        <begin position="129"/>
        <end position="151"/>
    </location>
</feature>
<organism evidence="8 9">
    <name type="scientific">Bifidobacterium margollesii</name>
    <dbReference type="NCBI Taxonomy" id="2020964"/>
    <lineage>
        <taxon>Bacteria</taxon>
        <taxon>Bacillati</taxon>
        <taxon>Actinomycetota</taxon>
        <taxon>Actinomycetes</taxon>
        <taxon>Bifidobacteriales</taxon>
        <taxon>Bifidobacteriaceae</taxon>
        <taxon>Bifidobacterium</taxon>
    </lineage>
</organism>
<keyword evidence="4 7" id="KW-0812">Transmembrane</keyword>
<evidence type="ECO:0000256" key="6">
    <source>
        <dbReference type="ARBA" id="ARBA00023136"/>
    </source>
</evidence>
<keyword evidence="3" id="KW-1003">Cell membrane</keyword>
<feature type="transmembrane region" description="Helical" evidence="7">
    <location>
        <begin position="68"/>
        <end position="89"/>
    </location>
</feature>
<keyword evidence="2" id="KW-0813">Transport</keyword>
<name>A0A2N5J9C2_9BIFI</name>
<sequence length="325" mass="35552">MQQFFIVLDQLIGFAVMLAIGFICIKTRVYGEKALEGMCQLILKVGIPTLVFANAVSGTTRADLIDSFAVIIMTVVMYALLITLFWLLAKVMRLPGERGRIFQGGFVFGNAGFIGLPLVLALFPGKGALYFALMSVVDQCLLWTYGVWITRPKANRVSRADERPAASWGRRLLSFVSPALVAVFAALALIIAGVPVPEQVLSPLHTVGAVSTPLSMIYIGGLFALRDWTGILRRYELYVGIAVKMLLFPILFYNLFTVVPPMLGLGVIAPDMVHTMTLISGLPTMTALVMFAERERNMPEYAIGLVLITTLASLFTLTAVSYVVF</sequence>
<feature type="transmembrane region" description="Helical" evidence="7">
    <location>
        <begin position="101"/>
        <end position="123"/>
    </location>
</feature>
<keyword evidence="5 7" id="KW-1133">Transmembrane helix</keyword>
<dbReference type="OrthoDB" id="3238001at2"/>
<evidence type="ECO:0000256" key="1">
    <source>
        <dbReference type="ARBA" id="ARBA00004141"/>
    </source>
</evidence>
<evidence type="ECO:0000256" key="4">
    <source>
        <dbReference type="ARBA" id="ARBA00022692"/>
    </source>
</evidence>
<dbReference type="InterPro" id="IPR004776">
    <property type="entry name" value="Mem_transp_PIN-like"/>
</dbReference>
<dbReference type="EMBL" id="NMWU01000024">
    <property type="protein sequence ID" value="PLS30808.1"/>
    <property type="molecule type" value="Genomic_DNA"/>
</dbReference>
<evidence type="ECO:0000256" key="5">
    <source>
        <dbReference type="ARBA" id="ARBA00022989"/>
    </source>
</evidence>
<dbReference type="Proteomes" id="UP000235050">
    <property type="component" value="Unassembled WGS sequence"/>
</dbReference>
<keyword evidence="9" id="KW-1185">Reference proteome</keyword>